<dbReference type="EMBL" id="QJNS01000028">
    <property type="protein sequence ID" value="RYO92392.1"/>
    <property type="molecule type" value="Genomic_DNA"/>
</dbReference>
<evidence type="ECO:0000313" key="3">
    <source>
        <dbReference type="Proteomes" id="UP000294003"/>
    </source>
</evidence>
<evidence type="ECO:0000313" key="2">
    <source>
        <dbReference type="EMBL" id="RYO92392.1"/>
    </source>
</evidence>
<proteinExistence type="predicted"/>
<keyword evidence="3" id="KW-1185">Reference proteome</keyword>
<dbReference type="Pfam" id="PF20254">
    <property type="entry name" value="DMFA2_C"/>
    <property type="match status" value="1"/>
</dbReference>
<dbReference type="InterPro" id="IPR046540">
    <property type="entry name" value="DMFA2_C"/>
</dbReference>
<sequence length="767" mass="82382">MATSEPVISITATEPPAGYPAEILGYVEPWIASPGETVAVKVSSTEPEYAYRLVRVIQGVDLEHAPPPQFEEVPNTRGTSRGRFQVSHLGSYGIVEDWAPQGGEGGIRVRLHFQAHLPRAGHPQAVISTLDAESRSGFSAVINDQGAIECWVGTAEDVVVSPVPFECPLKRWVSMDIAIEGRELKVALEPLPYLAEPSTKGISITNQLSSPAKLGGRSASTLLFAASFAASPSSGAPRPTHFFNGRIDGPVFETAGPAPELLARYDFARNIPEDRILDVSGRDRHGRLVHAPTRGVTGHDWDGSEPDWTKAKRGYGAIHFHEDDLDDAGWEADFEVRLPADLRSGVYAFECTATGGGGGGAASDMVTFIVRPSAETKPTGARVAFVLSTFTYLAYANEHLWDPSRASYIEIGPGFDPGSSVRTADFDRLRRRLDIGLSCYDVHADGSGVVYSSARRPIANLRPGYVMWAMGRPRELSADGMFIGFLEREGVAYDVLTDHDLHARGAEALAPYHTVIAGSHPEYPTLESLDAYEGFARRGGNLMYLGGNGFYWAAALDGTARPWRLEVRRADQGVRTYTLPGGERISSLTGQAGGLWRSRGRPSHGLFGVGCCGEGVGPGVPYRRTVASLDPEYAWMFEGIGADELLGTEGLGQGGGASGDEIDSFDVACGSPRSAVVLATSTGHSDAFGIMPECVTFPIGGVLGTQTDEIRSDVVYYNTHAGGAVFSVGSINWFNSLAWNAYNNNIARLTGNVLRGFIRPKEGERQN</sequence>
<reference evidence="2 3" key="1">
    <citation type="submission" date="2018-06" db="EMBL/GenBank/DDBJ databases">
        <title>Complete Genomes of Monosporascus.</title>
        <authorList>
            <person name="Robinson A.J."/>
            <person name="Natvig D.O."/>
        </authorList>
    </citation>
    <scope>NUCLEOTIDE SEQUENCE [LARGE SCALE GENOMIC DNA]</scope>
    <source>
        <strain evidence="2 3">CBS 609.92</strain>
    </source>
</reference>
<organism evidence="2 3">
    <name type="scientific">Monosporascus cannonballus</name>
    <dbReference type="NCBI Taxonomy" id="155416"/>
    <lineage>
        <taxon>Eukaryota</taxon>
        <taxon>Fungi</taxon>
        <taxon>Dikarya</taxon>
        <taxon>Ascomycota</taxon>
        <taxon>Pezizomycotina</taxon>
        <taxon>Sordariomycetes</taxon>
        <taxon>Xylariomycetidae</taxon>
        <taxon>Xylariales</taxon>
        <taxon>Xylariales incertae sedis</taxon>
        <taxon>Monosporascus</taxon>
    </lineage>
</organism>
<accession>A0ABY0HFP1</accession>
<gene>
    <name evidence="2" type="ORF">DL762_001672</name>
</gene>
<feature type="domain" description="N,N-dimethylformamidase beta subunit-like C-terminal" evidence="1">
    <location>
        <begin position="293"/>
        <end position="743"/>
    </location>
</feature>
<evidence type="ECO:0000259" key="1">
    <source>
        <dbReference type="Pfam" id="PF20254"/>
    </source>
</evidence>
<comment type="caution">
    <text evidence="2">The sequence shown here is derived from an EMBL/GenBank/DDBJ whole genome shotgun (WGS) entry which is preliminary data.</text>
</comment>
<name>A0ABY0HFP1_9PEZI</name>
<dbReference type="Proteomes" id="UP000294003">
    <property type="component" value="Unassembled WGS sequence"/>
</dbReference>
<protein>
    <recommendedName>
        <fullName evidence="1">N,N-dimethylformamidase beta subunit-like C-terminal domain-containing protein</fullName>
    </recommendedName>
</protein>